<evidence type="ECO:0000313" key="3">
    <source>
        <dbReference type="Proteomes" id="UP000825890"/>
    </source>
</evidence>
<keyword evidence="1" id="KW-0812">Transmembrane</keyword>
<keyword evidence="1" id="KW-0472">Membrane</keyword>
<dbReference type="PANTHER" id="PTHR35041:SF6">
    <property type="entry name" value="FORMYLMETHIONINE DEFORMYLASE-LIKE PROTEIN-RELATED"/>
    <property type="match status" value="1"/>
</dbReference>
<reference evidence="2 3" key="1">
    <citation type="submission" date="2021-01" db="EMBL/GenBank/DDBJ databases">
        <title>Cercospora kikuchii MAFF 305040 whole genome shotgun sequence.</title>
        <authorList>
            <person name="Kashiwa T."/>
            <person name="Suzuki T."/>
        </authorList>
    </citation>
    <scope>NUCLEOTIDE SEQUENCE [LARGE SCALE GENOMIC DNA]</scope>
    <source>
        <strain evidence="2 3">MAFF 305040</strain>
    </source>
</reference>
<dbReference type="EMBL" id="BOLY01000009">
    <property type="protein sequence ID" value="GIZ49316.1"/>
    <property type="molecule type" value="Genomic_DNA"/>
</dbReference>
<dbReference type="PANTHER" id="PTHR35041">
    <property type="entry name" value="MEDIATOR OF RNA POLYMERASE II TRANSCRIPTION SUBUNIT 1"/>
    <property type="match status" value="1"/>
</dbReference>
<evidence type="ECO:0000256" key="1">
    <source>
        <dbReference type="SAM" id="Phobius"/>
    </source>
</evidence>
<gene>
    <name evidence="2" type="ORF">CKM354_001234800</name>
</gene>
<dbReference type="OrthoDB" id="3650501at2759"/>
<keyword evidence="1" id="KW-1133">Transmembrane helix</keyword>
<feature type="transmembrane region" description="Helical" evidence="1">
    <location>
        <begin position="147"/>
        <end position="171"/>
    </location>
</feature>
<dbReference type="GeneID" id="68297923"/>
<dbReference type="RefSeq" id="XP_044663803.1">
    <property type="nucleotide sequence ID" value="XM_044807868.1"/>
</dbReference>
<dbReference type="Proteomes" id="UP000825890">
    <property type="component" value="Unassembled WGS sequence"/>
</dbReference>
<dbReference type="AlphaFoldDB" id="A0A9P3L103"/>
<protein>
    <submittedName>
        <fullName evidence="2">Uncharacterized protein</fullName>
    </submittedName>
</protein>
<proteinExistence type="predicted"/>
<keyword evidence="3" id="KW-1185">Reference proteome</keyword>
<name>A0A9P3L103_9PEZI</name>
<organism evidence="2 3">
    <name type="scientific">Cercospora kikuchii</name>
    <dbReference type="NCBI Taxonomy" id="84275"/>
    <lineage>
        <taxon>Eukaryota</taxon>
        <taxon>Fungi</taxon>
        <taxon>Dikarya</taxon>
        <taxon>Ascomycota</taxon>
        <taxon>Pezizomycotina</taxon>
        <taxon>Dothideomycetes</taxon>
        <taxon>Dothideomycetidae</taxon>
        <taxon>Mycosphaerellales</taxon>
        <taxon>Mycosphaerellaceae</taxon>
        <taxon>Cercospora</taxon>
    </lineage>
</organism>
<accession>A0A9P3L103</accession>
<evidence type="ECO:0000313" key="2">
    <source>
        <dbReference type="EMBL" id="GIZ49316.1"/>
    </source>
</evidence>
<sequence length="190" mass="21239">MEVMLDGSFIYGRPSPCAIRSNTSEDDVQKCFSGSKVDSTIASTSLVQSPELEWIENLGILDETCSPLQQMRPPWNDSVYRGLTNRRSSQGNSPSQQASEQLFHHITISLMSELELNYNEICEFRPNGTEVTLATRNNIYVYTRRKLWLAHGISIGVTLLTVSFGLTAIFANRAHSSHEFSAYLGLSRDA</sequence>
<comment type="caution">
    <text evidence="2">The sequence shown here is derived from an EMBL/GenBank/DDBJ whole genome shotgun (WGS) entry which is preliminary data.</text>
</comment>